<keyword evidence="2 3" id="KW-0687">Ribonucleoprotein</keyword>
<comment type="caution">
    <text evidence="4">The sequence shown here is derived from an EMBL/GenBank/DDBJ whole genome shotgun (WGS) entry which is preliminary data.</text>
</comment>
<dbReference type="HAMAP" id="MF_00385">
    <property type="entry name" value="Ribosomal_bS16"/>
    <property type="match status" value="1"/>
</dbReference>
<reference evidence="4" key="1">
    <citation type="submission" date="2022-08" db="EMBL/GenBank/DDBJ databases">
        <title>Draft genome sequencing of Roseisolibacter agri AW1220.</title>
        <authorList>
            <person name="Tobiishi Y."/>
            <person name="Tonouchi A."/>
        </authorList>
    </citation>
    <scope>NUCLEOTIDE SEQUENCE</scope>
    <source>
        <strain evidence="4">AW1220</strain>
    </source>
</reference>
<dbReference type="RefSeq" id="WP_284352488.1">
    <property type="nucleotide sequence ID" value="NZ_BRXS01000007.1"/>
</dbReference>
<comment type="similarity">
    <text evidence="3">Belongs to the bacterial ribosomal protein bS16 family.</text>
</comment>
<proteinExistence type="inferred from homology"/>
<evidence type="ECO:0000313" key="5">
    <source>
        <dbReference type="Proteomes" id="UP001161325"/>
    </source>
</evidence>
<protein>
    <recommendedName>
        <fullName evidence="3">Small ribosomal subunit protein bS16</fullName>
    </recommendedName>
</protein>
<dbReference type="PANTHER" id="PTHR12919">
    <property type="entry name" value="30S RIBOSOMAL PROTEIN S16"/>
    <property type="match status" value="1"/>
</dbReference>
<dbReference type="Proteomes" id="UP001161325">
    <property type="component" value="Unassembled WGS sequence"/>
</dbReference>
<evidence type="ECO:0000256" key="3">
    <source>
        <dbReference type="HAMAP-Rule" id="MF_00385"/>
    </source>
</evidence>
<evidence type="ECO:0000256" key="2">
    <source>
        <dbReference type="ARBA" id="ARBA00023274"/>
    </source>
</evidence>
<keyword evidence="1 3" id="KW-0689">Ribosomal protein</keyword>
<dbReference type="GO" id="GO:0006412">
    <property type="term" value="P:translation"/>
    <property type="evidence" value="ECO:0007669"/>
    <property type="project" value="UniProtKB-UniRule"/>
</dbReference>
<dbReference type="EMBL" id="BRXS01000007">
    <property type="protein sequence ID" value="GLC28062.1"/>
    <property type="molecule type" value="Genomic_DNA"/>
</dbReference>
<organism evidence="4 5">
    <name type="scientific">Roseisolibacter agri</name>
    <dbReference type="NCBI Taxonomy" id="2014610"/>
    <lineage>
        <taxon>Bacteria</taxon>
        <taxon>Pseudomonadati</taxon>
        <taxon>Gemmatimonadota</taxon>
        <taxon>Gemmatimonadia</taxon>
        <taxon>Gemmatimonadales</taxon>
        <taxon>Gemmatimonadaceae</taxon>
        <taxon>Roseisolibacter</taxon>
    </lineage>
</organism>
<evidence type="ECO:0000313" key="4">
    <source>
        <dbReference type="EMBL" id="GLC28062.1"/>
    </source>
</evidence>
<dbReference type="InterPro" id="IPR000307">
    <property type="entry name" value="Ribosomal_bS16"/>
</dbReference>
<dbReference type="Pfam" id="PF00886">
    <property type="entry name" value="Ribosomal_S16"/>
    <property type="match status" value="1"/>
</dbReference>
<dbReference type="InterPro" id="IPR023803">
    <property type="entry name" value="Ribosomal_bS16_dom_sf"/>
</dbReference>
<dbReference type="GO" id="GO:0005737">
    <property type="term" value="C:cytoplasm"/>
    <property type="evidence" value="ECO:0007669"/>
    <property type="project" value="UniProtKB-ARBA"/>
</dbReference>
<dbReference type="GO" id="GO:0015935">
    <property type="term" value="C:small ribosomal subunit"/>
    <property type="evidence" value="ECO:0007669"/>
    <property type="project" value="TreeGrafter"/>
</dbReference>
<dbReference type="AlphaFoldDB" id="A0AA37V4K4"/>
<evidence type="ECO:0000256" key="1">
    <source>
        <dbReference type="ARBA" id="ARBA00022980"/>
    </source>
</evidence>
<keyword evidence="5" id="KW-1185">Reference proteome</keyword>
<gene>
    <name evidence="3 4" type="primary">rpsP</name>
    <name evidence="4" type="ORF">rosag_45750</name>
</gene>
<accession>A0AA37V4K4</accession>
<name>A0AA37V4K4_9BACT</name>
<dbReference type="GO" id="GO:0003735">
    <property type="term" value="F:structural constituent of ribosome"/>
    <property type="evidence" value="ECO:0007669"/>
    <property type="project" value="InterPro"/>
</dbReference>
<dbReference type="Gene3D" id="3.30.1320.10">
    <property type="match status" value="1"/>
</dbReference>
<dbReference type="SUPFAM" id="SSF54565">
    <property type="entry name" value="Ribosomal protein S16"/>
    <property type="match status" value="1"/>
</dbReference>
<sequence>MVRIRLRRVGRKKAPAYRIVVADSKSPRDGKFIEIIGQYAPRQSDDQKLTIDLDRVNYWMNVGAQPSDTVRSLLRRAGVLKARHETRLAQKLQNAAVALPEKSAE</sequence>
<dbReference type="PANTHER" id="PTHR12919:SF20">
    <property type="entry name" value="SMALL RIBOSOMAL SUBUNIT PROTEIN BS16M"/>
    <property type="match status" value="1"/>
</dbReference>
<dbReference type="NCBIfam" id="TIGR00002">
    <property type="entry name" value="S16"/>
    <property type="match status" value="1"/>
</dbReference>